<evidence type="ECO:0000313" key="5">
    <source>
        <dbReference type="EMBL" id="CCC91301.1"/>
    </source>
</evidence>
<dbReference type="Gene3D" id="3.30.70.660">
    <property type="entry name" value="Pseudouridine synthase I, catalytic domain, C-terminal subdomain"/>
    <property type="match status" value="1"/>
</dbReference>
<feature type="compositionally biased region" description="Basic and acidic residues" evidence="4">
    <location>
        <begin position="536"/>
        <end position="548"/>
    </location>
</feature>
<organism evidence="5">
    <name type="scientific">Trypanosoma congolense (strain IL3000)</name>
    <dbReference type="NCBI Taxonomy" id="1068625"/>
    <lineage>
        <taxon>Eukaryota</taxon>
        <taxon>Discoba</taxon>
        <taxon>Euglenozoa</taxon>
        <taxon>Kinetoplastea</taxon>
        <taxon>Metakinetoplastina</taxon>
        <taxon>Trypanosomatida</taxon>
        <taxon>Trypanosomatidae</taxon>
        <taxon>Trypanosoma</taxon>
        <taxon>Nannomonas</taxon>
    </lineage>
</organism>
<dbReference type="Gene3D" id="3.30.70.580">
    <property type="entry name" value="Pseudouridine synthase I, catalytic domain, N-terminal subdomain"/>
    <property type="match status" value="1"/>
</dbReference>
<keyword evidence="1" id="KW-0413">Isomerase</keyword>
<feature type="compositionally biased region" description="Polar residues" evidence="4">
    <location>
        <begin position="497"/>
        <end position="513"/>
    </location>
</feature>
<dbReference type="GO" id="GO:1990481">
    <property type="term" value="P:mRNA pseudouridine synthesis"/>
    <property type="evidence" value="ECO:0007669"/>
    <property type="project" value="TreeGrafter"/>
</dbReference>
<evidence type="ECO:0000256" key="3">
    <source>
        <dbReference type="PIRSR" id="PIRSR641708-2"/>
    </source>
</evidence>
<evidence type="ECO:0000256" key="2">
    <source>
        <dbReference type="PIRSR" id="PIRSR641708-1"/>
    </source>
</evidence>
<proteinExistence type="predicted"/>
<feature type="binding site" evidence="3">
    <location>
        <position position="149"/>
    </location>
    <ligand>
        <name>substrate</name>
    </ligand>
</feature>
<evidence type="ECO:0000256" key="1">
    <source>
        <dbReference type="ARBA" id="ARBA00023235"/>
    </source>
</evidence>
<dbReference type="AlphaFoldDB" id="G0UPJ0"/>
<dbReference type="InterPro" id="IPR001406">
    <property type="entry name" value="PsdUridine_synth_TruA"/>
</dbReference>
<dbReference type="InterPro" id="IPR020095">
    <property type="entry name" value="PsdUridine_synth_TruA_C"/>
</dbReference>
<name>G0UPJ0_TRYCI</name>
<dbReference type="InterPro" id="IPR020103">
    <property type="entry name" value="PsdUridine_synth_cat_dom_sf"/>
</dbReference>
<dbReference type="GO" id="GO:0005737">
    <property type="term" value="C:cytoplasm"/>
    <property type="evidence" value="ECO:0007669"/>
    <property type="project" value="TreeGrafter"/>
</dbReference>
<dbReference type="PANTHER" id="PTHR11142">
    <property type="entry name" value="PSEUDOURIDYLATE SYNTHASE"/>
    <property type="match status" value="1"/>
</dbReference>
<dbReference type="GO" id="GO:0031119">
    <property type="term" value="P:tRNA pseudouridine synthesis"/>
    <property type="evidence" value="ECO:0007669"/>
    <property type="project" value="InterPro"/>
</dbReference>
<dbReference type="GO" id="GO:0003723">
    <property type="term" value="F:RNA binding"/>
    <property type="evidence" value="ECO:0007669"/>
    <property type="project" value="InterPro"/>
</dbReference>
<accession>G0UPJ0</accession>
<feature type="active site" description="Nucleophile" evidence="2">
    <location>
        <position position="86"/>
    </location>
</feature>
<dbReference type="GO" id="GO:0005634">
    <property type="term" value="C:nucleus"/>
    <property type="evidence" value="ECO:0007669"/>
    <property type="project" value="TreeGrafter"/>
</dbReference>
<protein>
    <submittedName>
        <fullName evidence="5">Putative pseudouridylate synthase I</fullName>
    </submittedName>
</protein>
<reference evidence="5" key="1">
    <citation type="journal article" date="2012" name="Proc. Natl. Acad. Sci. U.S.A.">
        <title>Antigenic diversity is generated by distinct evolutionary mechanisms in African trypanosome species.</title>
        <authorList>
            <person name="Jackson A.P."/>
            <person name="Berry A."/>
            <person name="Aslett M."/>
            <person name="Allison H.C."/>
            <person name="Burton P."/>
            <person name="Vavrova-Anderson J."/>
            <person name="Brown R."/>
            <person name="Browne H."/>
            <person name="Corton N."/>
            <person name="Hauser H."/>
            <person name="Gamble J."/>
            <person name="Gilderthorp R."/>
            <person name="Marcello L."/>
            <person name="McQuillan J."/>
            <person name="Otto T.D."/>
            <person name="Quail M.A."/>
            <person name="Sanders M.J."/>
            <person name="van Tonder A."/>
            <person name="Ginger M.L."/>
            <person name="Field M.C."/>
            <person name="Barry J.D."/>
            <person name="Hertz-Fowler C."/>
            <person name="Berriman M."/>
        </authorList>
    </citation>
    <scope>NUCLEOTIDE SEQUENCE</scope>
    <source>
        <strain evidence="5">IL3000</strain>
    </source>
</reference>
<sequence length="618" mass="68869">MGRWKPFNTRRACLRKAPENHTLIGLCVMYCGTSYRGLQLQTHAPTHHTVEGVLIQALKDAGIVDGLHRGRVSGDAHRFARSCRTDRGVHAVRNLICLFVDNGRLESAGGCRCLPQKLNALLPSTIRVAHATQLMGDFVPRFCCDRRVYRYMIPAYALMSPCTSWEEFYTKFPGSNELLQHRALGSDFVDFCPGREEAGTFLSVLGDVVSRGNDLLLRHIVGTHFFHNFSVSINERAGGGGGWNKKVILPDDNTAVRSVIRCEIATRLFLLKQGEVGPTIKEYEAFLETAESGSGTAAETRTLGKLHFDGAPLPFVVFQIEGRSFLFNMIRKIVGLTLAVLRGARETLFEEVLSREWQANCPLAPSPYLLLFQSFYGSYDRKARLRASDRFRPLEDEWSGEVVQKAGLFTFANIAADIVDLDLNRVPALGTMLSARDAQRRITRPSCVEEDSHLGEMKEFHPAVLEPHPVCSEMTLFLRSLRVHNWGLLSVKKPVKSNLSTSSATKNSCTSTAEKLGVKRQRSEDGEMDEIPAKMSHKEEEGDGRNEDADSTEFVRGAPASKEVDDGWLYVASTPEEECRLRSDYQRRVQMLQSNKRVSSARFACETLLQSGDGGGSE</sequence>
<dbReference type="PANTHER" id="PTHR11142:SF26">
    <property type="entry name" value="SYNTHASE I, PUTATIVE-RELATED"/>
    <property type="match status" value="1"/>
</dbReference>
<gene>
    <name evidence="5" type="ORF">TCIL3000_7_1020</name>
</gene>
<dbReference type="CDD" id="cd02568">
    <property type="entry name" value="PseudoU_synth_PUS1_PUS2"/>
    <property type="match status" value="1"/>
</dbReference>
<dbReference type="GO" id="GO:0009982">
    <property type="term" value="F:pseudouridine synthase activity"/>
    <property type="evidence" value="ECO:0007669"/>
    <property type="project" value="InterPro"/>
</dbReference>
<evidence type="ECO:0000256" key="4">
    <source>
        <dbReference type="SAM" id="MobiDB-lite"/>
    </source>
</evidence>
<dbReference type="SUPFAM" id="SSF55120">
    <property type="entry name" value="Pseudouridine synthase"/>
    <property type="match status" value="1"/>
</dbReference>
<dbReference type="InterPro" id="IPR041708">
    <property type="entry name" value="PUS1/PUS2-like"/>
</dbReference>
<dbReference type="EMBL" id="HE575320">
    <property type="protein sequence ID" value="CCC91301.1"/>
    <property type="molecule type" value="Genomic_DNA"/>
</dbReference>
<dbReference type="InterPro" id="IPR020094">
    <property type="entry name" value="TruA/RsuA/RluB/E/F_N"/>
</dbReference>
<dbReference type="VEuPathDB" id="TriTrypDB:TcIL3000_7_1020"/>
<feature type="region of interest" description="Disordered" evidence="4">
    <location>
        <begin position="497"/>
        <end position="560"/>
    </location>
</feature>